<sequence length="300" mass="34058">MNYGERRSRRKLNNFKLSVYLETSIDVVDSVRAPTGEDHKHEADSDPLFYQQNPSQSPTSFDANAGIGGRQSDADLCTGYESFDYETKSLCGTLVEDIIISLDVHPQDAEMITQRKFWDVILHQKIPVTTCLVAFMGLPCTGKTTAIEGMFKEFIKLKEGSTFSFDDYMKRKRNDECLSIYELCVLGGLPHDEYAWSFATNRYGAINLIICSLARQYPSITEAVFESAKKKPSESFVDKHVQWLMAEVSNHLGKIKEERMKLSLIQDGISLINVMDVGVNKAIYDFLSIMLLSCKRHFRV</sequence>
<reference evidence="2" key="1">
    <citation type="submission" date="2017-05" db="UniProtKB">
        <authorList>
            <consortium name="EnsemblMetazoa"/>
        </authorList>
    </citation>
    <scope>IDENTIFICATION</scope>
</reference>
<name>A0A1X7T5V6_AMPQE</name>
<accession>A0A1X7T5V6</accession>
<feature type="region of interest" description="Disordered" evidence="1">
    <location>
        <begin position="35"/>
        <end position="60"/>
    </location>
</feature>
<proteinExistence type="predicted"/>
<protein>
    <submittedName>
        <fullName evidence="2">Uncharacterized protein</fullName>
    </submittedName>
</protein>
<evidence type="ECO:0000256" key="1">
    <source>
        <dbReference type="SAM" id="MobiDB-lite"/>
    </source>
</evidence>
<dbReference type="EnsemblMetazoa" id="Aqu2.1.09617_001">
    <property type="protein sequence ID" value="Aqu2.1.09617_001"/>
    <property type="gene ID" value="Aqu2.1.09617"/>
</dbReference>
<organism evidence="2">
    <name type="scientific">Amphimedon queenslandica</name>
    <name type="common">Sponge</name>
    <dbReference type="NCBI Taxonomy" id="400682"/>
    <lineage>
        <taxon>Eukaryota</taxon>
        <taxon>Metazoa</taxon>
        <taxon>Porifera</taxon>
        <taxon>Demospongiae</taxon>
        <taxon>Heteroscleromorpha</taxon>
        <taxon>Haplosclerida</taxon>
        <taxon>Niphatidae</taxon>
        <taxon>Amphimedon</taxon>
    </lineage>
</organism>
<feature type="compositionally biased region" description="Polar residues" evidence="1">
    <location>
        <begin position="50"/>
        <end position="60"/>
    </location>
</feature>
<evidence type="ECO:0000313" key="2">
    <source>
        <dbReference type="EnsemblMetazoa" id="Aqu2.1.09617_001"/>
    </source>
</evidence>
<dbReference type="AlphaFoldDB" id="A0A1X7T5V6"/>
<feature type="compositionally biased region" description="Basic and acidic residues" evidence="1">
    <location>
        <begin position="35"/>
        <end position="44"/>
    </location>
</feature>
<dbReference type="InParanoid" id="A0A1X7T5V6"/>